<sequence length="441" mass="47852">MQPCGCATRFATRSWRIAENRTLSGERRRLGIFSWCLYDWANSAFSTVIVTFVFATYFTQAVAPDPITGTIFWARALSLAALVVAVLSPALGAIADKCGRRKPWLLCCTLACVVATSLMWFVEPTTDDMMPALILVFLASVAFSLAMVFYDAMLPTLVSSQWRGRVSGWGWGLGYFGGLVCLLLVLLLARGGALSSVLDAGSMQQHRLAAIVAGLWFAIFSVPLFLLTPDRPATEMSFVRAATDGLKTLWGTLQAARRHAAILRFLIAHLFYTNGLTTLFAFGAIYAAGTFGMDFGEVLRFGIALNISAGCGALAFAWIDDRIGSKRTILIALSGLILLGGILVVVQSKQFLWTFGVMLGIFVGPAQAAGRSLMARLTPRDRETEMFGLYALAGKATVFLGPLVFSLATDLFDSQRAGMATILIFFILGFVVLRGLHEPER</sequence>
<keyword evidence="3 6" id="KW-0812">Transmembrane</keyword>
<dbReference type="SUPFAM" id="SSF103473">
    <property type="entry name" value="MFS general substrate transporter"/>
    <property type="match status" value="1"/>
</dbReference>
<evidence type="ECO:0000256" key="6">
    <source>
        <dbReference type="SAM" id="Phobius"/>
    </source>
</evidence>
<keyword evidence="5 6" id="KW-0472">Membrane</keyword>
<evidence type="ECO:0000256" key="1">
    <source>
        <dbReference type="ARBA" id="ARBA00004127"/>
    </source>
</evidence>
<feature type="transmembrane region" description="Helical" evidence="6">
    <location>
        <begin position="262"/>
        <end position="286"/>
    </location>
</feature>
<feature type="transmembrane region" description="Helical" evidence="6">
    <location>
        <begin position="37"/>
        <end position="58"/>
    </location>
</feature>
<dbReference type="GO" id="GO:0022857">
    <property type="term" value="F:transmembrane transporter activity"/>
    <property type="evidence" value="ECO:0007669"/>
    <property type="project" value="InterPro"/>
</dbReference>
<gene>
    <name evidence="8" type="ORF">HBA54_22975</name>
</gene>
<feature type="transmembrane region" description="Helical" evidence="6">
    <location>
        <begin position="103"/>
        <end position="122"/>
    </location>
</feature>
<feature type="transmembrane region" description="Helical" evidence="6">
    <location>
        <begin position="352"/>
        <end position="374"/>
    </location>
</feature>
<dbReference type="InterPro" id="IPR050495">
    <property type="entry name" value="ATG22/LtaA_families"/>
</dbReference>
<dbReference type="Gene3D" id="1.20.1250.20">
    <property type="entry name" value="MFS general substrate transporter like domains"/>
    <property type="match status" value="2"/>
</dbReference>
<evidence type="ECO:0000256" key="3">
    <source>
        <dbReference type="ARBA" id="ARBA00022692"/>
    </source>
</evidence>
<evidence type="ECO:0000256" key="5">
    <source>
        <dbReference type="ARBA" id="ARBA00023136"/>
    </source>
</evidence>
<dbReference type="PANTHER" id="PTHR23519:SF1">
    <property type="entry name" value="AUTOPHAGY-RELATED PROTEIN 22"/>
    <property type="match status" value="1"/>
</dbReference>
<feature type="transmembrane region" description="Helical" evidence="6">
    <location>
        <begin position="328"/>
        <end position="346"/>
    </location>
</feature>
<dbReference type="Pfam" id="PF11700">
    <property type="entry name" value="ATG22"/>
    <property type="match status" value="1"/>
</dbReference>
<dbReference type="Proteomes" id="UP000761264">
    <property type="component" value="Unassembled WGS sequence"/>
</dbReference>
<dbReference type="PROSITE" id="PS50850">
    <property type="entry name" value="MFS"/>
    <property type="match status" value="1"/>
</dbReference>
<evidence type="ECO:0000313" key="9">
    <source>
        <dbReference type="Proteomes" id="UP000761264"/>
    </source>
</evidence>
<evidence type="ECO:0000256" key="2">
    <source>
        <dbReference type="ARBA" id="ARBA00022448"/>
    </source>
</evidence>
<proteinExistence type="predicted"/>
<feature type="transmembrane region" description="Helical" evidence="6">
    <location>
        <begin position="386"/>
        <end position="405"/>
    </location>
</feature>
<feature type="transmembrane region" description="Helical" evidence="6">
    <location>
        <begin position="417"/>
        <end position="436"/>
    </location>
</feature>
<dbReference type="PANTHER" id="PTHR23519">
    <property type="entry name" value="AUTOPHAGY-RELATED PROTEIN 22"/>
    <property type="match status" value="1"/>
</dbReference>
<dbReference type="EMBL" id="JAAQPH010000022">
    <property type="protein sequence ID" value="NIA71460.1"/>
    <property type="molecule type" value="Genomic_DNA"/>
</dbReference>
<dbReference type="InterPro" id="IPR036259">
    <property type="entry name" value="MFS_trans_sf"/>
</dbReference>
<comment type="caution">
    <text evidence="8">The sequence shown here is derived from an EMBL/GenBank/DDBJ whole genome shotgun (WGS) entry which is preliminary data.</text>
</comment>
<keyword evidence="9" id="KW-1185">Reference proteome</keyword>
<dbReference type="GO" id="GO:0012505">
    <property type="term" value="C:endomembrane system"/>
    <property type="evidence" value="ECO:0007669"/>
    <property type="project" value="UniProtKB-SubCell"/>
</dbReference>
<feature type="transmembrane region" description="Helical" evidence="6">
    <location>
        <begin position="298"/>
        <end position="319"/>
    </location>
</feature>
<evidence type="ECO:0000259" key="7">
    <source>
        <dbReference type="PROSITE" id="PS50850"/>
    </source>
</evidence>
<feature type="transmembrane region" description="Helical" evidence="6">
    <location>
        <begin position="208"/>
        <end position="227"/>
    </location>
</feature>
<feature type="domain" description="Major facilitator superfamily (MFS) profile" evidence="7">
    <location>
        <begin position="261"/>
        <end position="441"/>
    </location>
</feature>
<name>A0A967KFN9_9PROT</name>
<reference evidence="8" key="1">
    <citation type="submission" date="2020-03" db="EMBL/GenBank/DDBJ databases">
        <title>Genome of Pelagibius litoralis DSM 21314T.</title>
        <authorList>
            <person name="Wang G."/>
        </authorList>
    </citation>
    <scope>NUCLEOTIDE SEQUENCE</scope>
    <source>
        <strain evidence="8">DSM 21314</strain>
    </source>
</reference>
<evidence type="ECO:0000313" key="8">
    <source>
        <dbReference type="EMBL" id="NIA71460.1"/>
    </source>
</evidence>
<accession>A0A967KFN9</accession>
<comment type="subcellular location">
    <subcellularLocation>
        <location evidence="1">Endomembrane system</location>
        <topology evidence="1">Multi-pass membrane protein</topology>
    </subcellularLocation>
</comment>
<keyword evidence="4 6" id="KW-1133">Transmembrane helix</keyword>
<keyword evidence="2" id="KW-0813">Transport</keyword>
<protein>
    <submittedName>
        <fullName evidence="8">MFS transporter</fullName>
    </submittedName>
</protein>
<evidence type="ECO:0000256" key="4">
    <source>
        <dbReference type="ARBA" id="ARBA00022989"/>
    </source>
</evidence>
<dbReference type="InterPro" id="IPR024671">
    <property type="entry name" value="Atg22-like"/>
</dbReference>
<feature type="transmembrane region" description="Helical" evidence="6">
    <location>
        <begin position="134"/>
        <end position="154"/>
    </location>
</feature>
<dbReference type="InterPro" id="IPR020846">
    <property type="entry name" value="MFS_dom"/>
</dbReference>
<dbReference type="AlphaFoldDB" id="A0A967KFN9"/>
<feature type="transmembrane region" description="Helical" evidence="6">
    <location>
        <begin position="166"/>
        <end position="188"/>
    </location>
</feature>
<feature type="transmembrane region" description="Helical" evidence="6">
    <location>
        <begin position="70"/>
        <end position="91"/>
    </location>
</feature>
<organism evidence="8 9">
    <name type="scientific">Pelagibius litoralis</name>
    <dbReference type="NCBI Taxonomy" id="374515"/>
    <lineage>
        <taxon>Bacteria</taxon>
        <taxon>Pseudomonadati</taxon>
        <taxon>Pseudomonadota</taxon>
        <taxon>Alphaproteobacteria</taxon>
        <taxon>Rhodospirillales</taxon>
        <taxon>Rhodovibrionaceae</taxon>
        <taxon>Pelagibius</taxon>
    </lineage>
</organism>